<comment type="caution">
    <text evidence="2">The sequence shown here is derived from an EMBL/GenBank/DDBJ whole genome shotgun (WGS) entry which is preliminary data.</text>
</comment>
<feature type="chain" id="PRO_5028287272" evidence="1">
    <location>
        <begin position="21"/>
        <end position="80"/>
    </location>
</feature>
<name>A0A7C4AT04_9BACT</name>
<gene>
    <name evidence="2" type="ORF">ENV54_10730</name>
</gene>
<feature type="signal peptide" evidence="1">
    <location>
        <begin position="1"/>
        <end position="20"/>
    </location>
</feature>
<dbReference type="EMBL" id="DTGT01000345">
    <property type="protein sequence ID" value="HGH61760.1"/>
    <property type="molecule type" value="Genomic_DNA"/>
</dbReference>
<proteinExistence type="predicted"/>
<dbReference type="AlphaFoldDB" id="A0A7C4AT04"/>
<accession>A0A7C4AT04</accession>
<organism evidence="2">
    <name type="scientific">Desulfomonile tiedjei</name>
    <dbReference type="NCBI Taxonomy" id="2358"/>
    <lineage>
        <taxon>Bacteria</taxon>
        <taxon>Pseudomonadati</taxon>
        <taxon>Thermodesulfobacteriota</taxon>
        <taxon>Desulfomonilia</taxon>
        <taxon>Desulfomonilales</taxon>
        <taxon>Desulfomonilaceae</taxon>
        <taxon>Desulfomonile</taxon>
    </lineage>
</organism>
<reference evidence="2" key="1">
    <citation type="journal article" date="2020" name="mSystems">
        <title>Genome- and Community-Level Interaction Insights into Carbon Utilization and Element Cycling Functions of Hydrothermarchaeota in Hydrothermal Sediment.</title>
        <authorList>
            <person name="Zhou Z."/>
            <person name="Liu Y."/>
            <person name="Xu W."/>
            <person name="Pan J."/>
            <person name="Luo Z.H."/>
            <person name="Li M."/>
        </authorList>
    </citation>
    <scope>NUCLEOTIDE SEQUENCE [LARGE SCALE GENOMIC DNA]</scope>
    <source>
        <strain evidence="2">SpSt-769</strain>
    </source>
</reference>
<evidence type="ECO:0000256" key="1">
    <source>
        <dbReference type="SAM" id="SignalP"/>
    </source>
</evidence>
<sequence>MKTLVIIASLMFVSIPIALAQNKEVRDSHGRLVETWRQHGSTTEVRDRQGALLETRTQRGNDVYVRDRRGQLLRIERLGR</sequence>
<protein>
    <submittedName>
        <fullName evidence="2">Uncharacterized protein</fullName>
    </submittedName>
</protein>
<evidence type="ECO:0000313" key="2">
    <source>
        <dbReference type="EMBL" id="HGH61760.1"/>
    </source>
</evidence>
<keyword evidence="1" id="KW-0732">Signal</keyword>